<sequence>MQKLLPSFVSRTFLSLSLLALATGFAEAQTPVTVTIGTGTSAGSTNALLSTSTTTNKYARTVSIYSAAELQAAGARAGSITKLAWYKDGTGEYTSGNAQLRIYLKRTTAAALSANPVVWDTEVLSATQVYSNTTLSLPTGTGWKDFAFTAPFVWNGTDNIEVLVDWFRNSAPTADISWRYTAVSATGGAHATQVNSAVIPTVRWAANRPNVQFQVAIVNSSLSQAPADWVQVAPNPFATDLKLLIGAGSQNQRLDVSLTDVLGRSHFQQQTAAGAERTLQLPADLAAGIYFLTVWNDKWQQTTRLVRE</sequence>
<accession>A0A7G7W6V7</accession>
<dbReference type="RefSeq" id="WP_185888017.1">
    <property type="nucleotide sequence ID" value="NZ_CP060202.1"/>
</dbReference>
<dbReference type="InterPro" id="IPR026444">
    <property type="entry name" value="Secre_tail"/>
</dbReference>
<dbReference type="EMBL" id="CP060202">
    <property type="protein sequence ID" value="QNH62100.1"/>
    <property type="molecule type" value="Genomic_DNA"/>
</dbReference>
<evidence type="ECO:0000313" key="3">
    <source>
        <dbReference type="Proteomes" id="UP000515489"/>
    </source>
</evidence>
<protein>
    <submittedName>
        <fullName evidence="2">T9SS type A sorting domain-containing protein</fullName>
    </submittedName>
</protein>
<keyword evidence="3" id="KW-1185">Reference proteome</keyword>
<organism evidence="2 3">
    <name type="scientific">Hymenobacter sediminicola</name>
    <dbReference type="NCBI Taxonomy" id="2761579"/>
    <lineage>
        <taxon>Bacteria</taxon>
        <taxon>Pseudomonadati</taxon>
        <taxon>Bacteroidota</taxon>
        <taxon>Cytophagia</taxon>
        <taxon>Cytophagales</taxon>
        <taxon>Hymenobacteraceae</taxon>
        <taxon>Hymenobacter</taxon>
    </lineage>
</organism>
<feature type="signal peptide" evidence="1">
    <location>
        <begin position="1"/>
        <end position="28"/>
    </location>
</feature>
<reference evidence="2 3" key="1">
    <citation type="submission" date="2020-08" db="EMBL/GenBank/DDBJ databases">
        <title>Hymenobacter sp. S2-20-2 genome sequencing.</title>
        <authorList>
            <person name="Jin L."/>
        </authorList>
    </citation>
    <scope>NUCLEOTIDE SEQUENCE [LARGE SCALE GENOMIC DNA]</scope>
    <source>
        <strain evidence="2 3">S2-20-2</strain>
    </source>
</reference>
<name>A0A7G7W6V7_9BACT</name>
<gene>
    <name evidence="2" type="ORF">H4317_18450</name>
</gene>
<dbReference type="KEGG" id="hsk:H4317_18450"/>
<dbReference type="NCBIfam" id="TIGR04183">
    <property type="entry name" value="Por_Secre_tail"/>
    <property type="match status" value="1"/>
</dbReference>
<feature type="chain" id="PRO_5028899720" evidence="1">
    <location>
        <begin position="29"/>
        <end position="308"/>
    </location>
</feature>
<dbReference type="Proteomes" id="UP000515489">
    <property type="component" value="Chromosome"/>
</dbReference>
<dbReference type="AlphaFoldDB" id="A0A7G7W6V7"/>
<evidence type="ECO:0000313" key="2">
    <source>
        <dbReference type="EMBL" id="QNH62100.1"/>
    </source>
</evidence>
<proteinExistence type="predicted"/>
<evidence type="ECO:0000256" key="1">
    <source>
        <dbReference type="SAM" id="SignalP"/>
    </source>
</evidence>
<keyword evidence="1" id="KW-0732">Signal</keyword>